<protein>
    <submittedName>
        <fullName evidence="6">2-oxoglutarate oxidoreductase subunit KorA</fullName>
        <ecNumber evidence="6">1.2.-.-</ecNumber>
    </submittedName>
</protein>
<evidence type="ECO:0000313" key="7">
    <source>
        <dbReference type="Proteomes" id="UP000094769"/>
    </source>
</evidence>
<dbReference type="EMBL" id="MARB01000004">
    <property type="protein sequence ID" value="ODJ88837.1"/>
    <property type="molecule type" value="Genomic_DNA"/>
</dbReference>
<dbReference type="InterPro" id="IPR022367">
    <property type="entry name" value="2-oxoacid/accept_OxRdtase_asu"/>
</dbReference>
<dbReference type="InterPro" id="IPR019752">
    <property type="entry name" value="Pyrv/ketoisovalerate_OxRed_cat"/>
</dbReference>
<dbReference type="InterPro" id="IPR009014">
    <property type="entry name" value="Transketo_C/PFOR_II"/>
</dbReference>
<dbReference type="CDD" id="cd07034">
    <property type="entry name" value="TPP_PYR_PFOR_IOR-alpha_like"/>
    <property type="match status" value="1"/>
</dbReference>
<dbReference type="OrthoDB" id="9794954at2"/>
<dbReference type="FunFam" id="3.40.50.970:FF:000022">
    <property type="entry name" value="2-oxoglutarate ferredoxin oxidoreductase alpha subunit"/>
    <property type="match status" value="1"/>
</dbReference>
<dbReference type="PANTHER" id="PTHR32154:SF20">
    <property type="entry name" value="2-OXOGLUTARATE OXIDOREDUCTASE SUBUNIT KORA"/>
    <property type="match status" value="1"/>
</dbReference>
<dbReference type="PANTHER" id="PTHR32154">
    <property type="entry name" value="PYRUVATE-FLAVODOXIN OXIDOREDUCTASE-RELATED"/>
    <property type="match status" value="1"/>
</dbReference>
<evidence type="ECO:0000256" key="2">
    <source>
        <dbReference type="ARBA" id="ARBA00023052"/>
    </source>
</evidence>
<dbReference type="InterPro" id="IPR029061">
    <property type="entry name" value="THDP-binding"/>
</dbReference>
<dbReference type="InterPro" id="IPR050722">
    <property type="entry name" value="Pyruvate:ferred/Flavod_OxRd"/>
</dbReference>
<organism evidence="6 7">
    <name type="scientific">Candidatus Thiodiazotropha endolucinida</name>
    <dbReference type="NCBI Taxonomy" id="1655433"/>
    <lineage>
        <taxon>Bacteria</taxon>
        <taxon>Pseudomonadati</taxon>
        <taxon>Pseudomonadota</taxon>
        <taxon>Gammaproteobacteria</taxon>
        <taxon>Chromatiales</taxon>
        <taxon>Sedimenticolaceae</taxon>
        <taxon>Candidatus Thiodiazotropha</taxon>
    </lineage>
</organism>
<evidence type="ECO:0000313" key="6">
    <source>
        <dbReference type="EMBL" id="ODJ88837.1"/>
    </source>
</evidence>
<evidence type="ECO:0000256" key="1">
    <source>
        <dbReference type="ARBA" id="ARBA00023002"/>
    </source>
</evidence>
<comment type="caution">
    <text evidence="6">The sequence shown here is derived from an EMBL/GenBank/DDBJ whole genome shotgun (WGS) entry which is preliminary data.</text>
</comment>
<dbReference type="SUPFAM" id="SSF52922">
    <property type="entry name" value="TK C-terminal domain-like"/>
    <property type="match status" value="1"/>
</dbReference>
<dbReference type="Gene3D" id="3.40.50.920">
    <property type="match status" value="1"/>
</dbReference>
<name>A0A7Z0VN99_9GAMM</name>
<evidence type="ECO:0000259" key="4">
    <source>
        <dbReference type="Pfam" id="PF01855"/>
    </source>
</evidence>
<dbReference type="NCBIfam" id="TIGR03710">
    <property type="entry name" value="OAFO_sf"/>
    <property type="match status" value="1"/>
</dbReference>
<dbReference type="Gene3D" id="3.40.920.10">
    <property type="entry name" value="Pyruvate-ferredoxin oxidoreductase, PFOR, domain III"/>
    <property type="match status" value="1"/>
</dbReference>
<dbReference type="Proteomes" id="UP000094769">
    <property type="component" value="Unassembled WGS sequence"/>
</dbReference>
<dbReference type="GO" id="GO:0016903">
    <property type="term" value="F:oxidoreductase activity, acting on the aldehyde or oxo group of donors"/>
    <property type="evidence" value="ECO:0007669"/>
    <property type="project" value="InterPro"/>
</dbReference>
<dbReference type="RefSeq" id="WP_069121690.1">
    <property type="nucleotide sequence ID" value="NZ_MARB01000004.1"/>
</dbReference>
<dbReference type="InterPro" id="IPR033248">
    <property type="entry name" value="Transketolase_C"/>
</dbReference>
<evidence type="ECO:0000259" key="3">
    <source>
        <dbReference type="Pfam" id="PF01558"/>
    </source>
</evidence>
<dbReference type="Pfam" id="PF01558">
    <property type="entry name" value="POR"/>
    <property type="match status" value="1"/>
</dbReference>
<keyword evidence="1 6" id="KW-0560">Oxidoreductase</keyword>
<dbReference type="AlphaFoldDB" id="A0A7Z0VN99"/>
<feature type="domain" description="Transketolase C-terminal" evidence="5">
    <location>
        <begin position="472"/>
        <end position="534"/>
    </location>
</feature>
<dbReference type="Pfam" id="PF01855">
    <property type="entry name" value="POR_N"/>
    <property type="match status" value="1"/>
</dbReference>
<keyword evidence="2" id="KW-0786">Thiamine pyrophosphate</keyword>
<keyword evidence="7" id="KW-1185">Reference proteome</keyword>
<dbReference type="SUPFAM" id="SSF52518">
    <property type="entry name" value="Thiamin diphosphate-binding fold (THDP-binding)"/>
    <property type="match status" value="1"/>
</dbReference>
<gene>
    <name evidence="6" type="primary">korA_1</name>
    <name evidence="6" type="ORF">CODIS_09320</name>
</gene>
<proteinExistence type="predicted"/>
<reference evidence="6 7" key="1">
    <citation type="submission" date="2016-06" db="EMBL/GenBank/DDBJ databases">
        <title>Genome sequence of endosymbiont of Candidatus Endolucinida thiodiazotropha.</title>
        <authorList>
            <person name="Poehlein A."/>
            <person name="Koenig S."/>
            <person name="Heiden S.E."/>
            <person name="Thuermer A."/>
            <person name="Voget S."/>
            <person name="Daniel R."/>
            <person name="Markert S."/>
            <person name="Gros O."/>
            <person name="Schweder T."/>
        </authorList>
    </citation>
    <scope>NUCLEOTIDE SEQUENCE [LARGE SCALE GENOMIC DNA]</scope>
    <source>
        <strain evidence="6 7">COS</strain>
    </source>
</reference>
<accession>A0A7Z0VN99</accession>
<feature type="domain" description="Pyruvate/ketoisovalerate oxidoreductase catalytic" evidence="3">
    <location>
        <begin position="22"/>
        <end position="186"/>
    </location>
</feature>
<dbReference type="GO" id="GO:0006979">
    <property type="term" value="P:response to oxidative stress"/>
    <property type="evidence" value="ECO:0007669"/>
    <property type="project" value="TreeGrafter"/>
</dbReference>
<evidence type="ECO:0000259" key="5">
    <source>
        <dbReference type="Pfam" id="PF02780"/>
    </source>
</evidence>
<sequence>MNNNNEVSESNNSYSVAITGSGGSGAVTAGRIVLEAAARCGYLGLMTRSAGPQIRGGESAAMVRFSPDPVECMGNHFDLLVALDWLNIDRFADEIPLTDKSLILCDPAAGDVPAQLRSNGAEIREVPFKVFASGLPEGRINMVALGAMAMICGLQLEALEASVKQILQRKGGEVVESALRALSLGYNHDRRPVKAPLLPGERYDVWSITGNQACGVGALRGGVRFVAAYPITPASEMLEWLAPRLEKLGGSLLQAEDELASINMIIGASFGGVPSLTATSGPGLSLMVEGLGLALVSETPVTVVNVMRGGPSTGIPTKSEQADLDIALYGLHGDAPHLVFAPLSIHDCVFTTQWAVQLAEHLQTISVVLSDQSLGQSQAIIEIPPVPDMPWRRAIEEAPDADYMRYRVTADSISPMTLPGTPGGMYTADGLEHNEHGTPSSMAVDHREQLNKRLNKLEEFDYGDDWAEIEGQGDACIITWGSSTGVVKEARKKLRWQSRDIRIIAIRLLAPLQKQKLSRAIGGAGRILVVEQNHSGQLFRYLRAQGVLPKQAESLAQPGPLPLRSGRIIRLLTAKDE</sequence>
<feature type="domain" description="Pyruvate flavodoxin/ferredoxin oxidoreductase pyrimidine binding" evidence="4">
    <location>
        <begin position="217"/>
        <end position="449"/>
    </location>
</feature>
<dbReference type="SUPFAM" id="SSF53323">
    <property type="entry name" value="Pyruvate-ferredoxin oxidoreductase, PFOR, domain III"/>
    <property type="match status" value="1"/>
</dbReference>
<dbReference type="Gene3D" id="3.40.50.970">
    <property type="match status" value="1"/>
</dbReference>
<dbReference type="InterPro" id="IPR002869">
    <property type="entry name" value="Pyrv_flavodox_OxRed_cen"/>
</dbReference>
<dbReference type="InterPro" id="IPR002880">
    <property type="entry name" value="Pyrv_Fd/Flavodoxin_OxRdtase_N"/>
</dbReference>
<dbReference type="Pfam" id="PF02780">
    <property type="entry name" value="Transketolase_C"/>
    <property type="match status" value="1"/>
</dbReference>
<dbReference type="EC" id="1.2.-.-" evidence="6"/>